<evidence type="ECO:0000256" key="4">
    <source>
        <dbReference type="ARBA" id="ARBA00022741"/>
    </source>
</evidence>
<dbReference type="InterPro" id="IPR006847">
    <property type="entry name" value="IF2_N"/>
</dbReference>
<dbReference type="InterPro" id="IPR027417">
    <property type="entry name" value="P-loop_NTPase"/>
</dbReference>
<dbReference type="Proteomes" id="UP000183461">
    <property type="component" value="Unassembled WGS sequence"/>
</dbReference>
<evidence type="ECO:0000256" key="2">
    <source>
        <dbReference type="ARBA" id="ARBA00020675"/>
    </source>
</evidence>
<feature type="compositionally biased region" description="Basic and acidic residues" evidence="10">
    <location>
        <begin position="159"/>
        <end position="184"/>
    </location>
</feature>
<dbReference type="InterPro" id="IPR015760">
    <property type="entry name" value="TIF_IF2"/>
</dbReference>
<keyword evidence="4 8" id="KW-0547">Nucleotide-binding</keyword>
<feature type="compositionally biased region" description="Basic and acidic residues" evidence="10">
    <location>
        <begin position="69"/>
        <end position="153"/>
    </location>
</feature>
<dbReference type="NCBIfam" id="TIGR00487">
    <property type="entry name" value="IF-2"/>
    <property type="match status" value="1"/>
</dbReference>
<evidence type="ECO:0000256" key="3">
    <source>
        <dbReference type="ARBA" id="ARBA00022540"/>
    </source>
</evidence>
<dbReference type="InterPro" id="IPR036925">
    <property type="entry name" value="TIF_IF2_dom3_sf"/>
</dbReference>
<feature type="region of interest" description="Disordered" evidence="10">
    <location>
        <begin position="273"/>
        <end position="308"/>
    </location>
</feature>
<dbReference type="InterPro" id="IPR000795">
    <property type="entry name" value="T_Tr_GTP-bd_dom"/>
</dbReference>
<dbReference type="FunFam" id="2.40.30.10:FF:000007">
    <property type="entry name" value="Translation initiation factor IF-2"/>
    <property type="match status" value="1"/>
</dbReference>
<comment type="function">
    <text evidence="7 8 9">One of the essential components for the initiation of protein synthesis. Protects formylmethionyl-tRNA from spontaneous hydrolysis and promotes its binding to the 30S ribosomal subunits. Also involved in the hydrolysis of GTP during the formation of the 70S ribosomal complex.</text>
</comment>
<feature type="region of interest" description="Disordered" evidence="10">
    <location>
        <begin position="61"/>
        <end position="258"/>
    </location>
</feature>
<accession>A0A1K1NSI6</accession>
<dbReference type="FunFam" id="2.40.30.10:FF:000008">
    <property type="entry name" value="Translation initiation factor IF-2"/>
    <property type="match status" value="1"/>
</dbReference>
<dbReference type="GO" id="GO:0003743">
    <property type="term" value="F:translation initiation factor activity"/>
    <property type="evidence" value="ECO:0007669"/>
    <property type="project" value="UniProtKB-UniRule"/>
</dbReference>
<evidence type="ECO:0000256" key="8">
    <source>
        <dbReference type="HAMAP-Rule" id="MF_00100"/>
    </source>
</evidence>
<organism evidence="12 13">
    <name type="scientific">Ruminococcus flavefaciens</name>
    <dbReference type="NCBI Taxonomy" id="1265"/>
    <lineage>
        <taxon>Bacteria</taxon>
        <taxon>Bacillati</taxon>
        <taxon>Bacillota</taxon>
        <taxon>Clostridia</taxon>
        <taxon>Eubacteriales</taxon>
        <taxon>Oscillospiraceae</taxon>
        <taxon>Ruminococcus</taxon>
    </lineage>
</organism>
<dbReference type="InterPro" id="IPR023115">
    <property type="entry name" value="TIF_IF2_dom3"/>
</dbReference>
<evidence type="ECO:0000256" key="7">
    <source>
        <dbReference type="ARBA" id="ARBA00025162"/>
    </source>
</evidence>
<dbReference type="SUPFAM" id="SSF50447">
    <property type="entry name" value="Translation proteins"/>
    <property type="match status" value="2"/>
</dbReference>
<evidence type="ECO:0000256" key="1">
    <source>
        <dbReference type="ARBA" id="ARBA00007733"/>
    </source>
</evidence>
<feature type="compositionally biased region" description="Polar residues" evidence="10">
    <location>
        <begin position="234"/>
        <end position="249"/>
    </location>
</feature>
<dbReference type="NCBIfam" id="TIGR00231">
    <property type="entry name" value="small_GTP"/>
    <property type="match status" value="1"/>
</dbReference>
<dbReference type="GO" id="GO:0003924">
    <property type="term" value="F:GTPase activity"/>
    <property type="evidence" value="ECO:0007669"/>
    <property type="project" value="UniProtKB-UniRule"/>
</dbReference>
<reference evidence="12 13" key="1">
    <citation type="submission" date="2016-11" db="EMBL/GenBank/DDBJ databases">
        <authorList>
            <person name="Jaros S."/>
            <person name="Januszkiewicz K."/>
            <person name="Wedrychowicz H."/>
        </authorList>
    </citation>
    <scope>NUCLEOTIDE SEQUENCE [LARGE SCALE GENOMIC DNA]</scope>
    <source>
        <strain evidence="12 13">YL228</strain>
    </source>
</reference>
<dbReference type="InterPro" id="IPR005225">
    <property type="entry name" value="Small_GTP-bd"/>
</dbReference>
<dbReference type="Pfam" id="PF11987">
    <property type="entry name" value="IF-2"/>
    <property type="match status" value="1"/>
</dbReference>
<dbReference type="RefSeq" id="WP_072300457.1">
    <property type="nucleotide sequence ID" value="NZ_FPIP01000005.1"/>
</dbReference>
<dbReference type="InterPro" id="IPR000178">
    <property type="entry name" value="TF_IF2_bacterial-like"/>
</dbReference>
<dbReference type="EMBL" id="FPIP01000005">
    <property type="protein sequence ID" value="SFW38260.1"/>
    <property type="molecule type" value="Genomic_DNA"/>
</dbReference>
<keyword evidence="8" id="KW-0963">Cytoplasm</keyword>
<feature type="compositionally biased region" description="Basic and acidic residues" evidence="10">
    <location>
        <begin position="190"/>
        <end position="200"/>
    </location>
</feature>
<dbReference type="Gene3D" id="3.40.50.10050">
    <property type="entry name" value="Translation initiation factor IF- 2, domain 3"/>
    <property type="match status" value="1"/>
</dbReference>
<dbReference type="Gene3D" id="3.40.50.300">
    <property type="entry name" value="P-loop containing nucleotide triphosphate hydrolases"/>
    <property type="match status" value="1"/>
</dbReference>
<dbReference type="InterPro" id="IPR009000">
    <property type="entry name" value="Transl_B-barrel_sf"/>
</dbReference>
<name>A0A1K1NSI6_RUMFL</name>
<dbReference type="SUPFAM" id="SSF52156">
    <property type="entry name" value="Initiation factor IF2/eIF5b, domain 3"/>
    <property type="match status" value="1"/>
</dbReference>
<dbReference type="InterPro" id="IPR044145">
    <property type="entry name" value="IF2_II"/>
</dbReference>
<protein>
    <recommendedName>
        <fullName evidence="2 8">Translation initiation factor IF-2</fullName>
    </recommendedName>
</protein>
<feature type="region of interest" description="Disordered" evidence="10">
    <location>
        <begin position="25"/>
        <end position="46"/>
    </location>
</feature>
<dbReference type="CDD" id="cd01887">
    <property type="entry name" value="IF2_eIF5B"/>
    <property type="match status" value="1"/>
</dbReference>
<dbReference type="InterPro" id="IPR053905">
    <property type="entry name" value="EF-G-like_DII"/>
</dbReference>
<dbReference type="PROSITE" id="PS51722">
    <property type="entry name" value="G_TR_2"/>
    <property type="match status" value="1"/>
</dbReference>
<feature type="compositionally biased region" description="Basic and acidic residues" evidence="10">
    <location>
        <begin position="207"/>
        <end position="233"/>
    </location>
</feature>
<feature type="compositionally biased region" description="Polar residues" evidence="10">
    <location>
        <begin position="290"/>
        <end position="300"/>
    </location>
</feature>
<feature type="binding site" evidence="8">
    <location>
        <begin position="415"/>
        <end position="422"/>
    </location>
    <ligand>
        <name>GTP</name>
        <dbReference type="ChEBI" id="CHEBI:37565"/>
    </ligand>
</feature>
<dbReference type="SUPFAM" id="SSF52540">
    <property type="entry name" value="P-loop containing nucleoside triphosphate hydrolases"/>
    <property type="match status" value="1"/>
</dbReference>
<evidence type="ECO:0000256" key="10">
    <source>
        <dbReference type="SAM" id="MobiDB-lite"/>
    </source>
</evidence>
<dbReference type="Gene3D" id="2.40.30.10">
    <property type="entry name" value="Translation factors"/>
    <property type="match status" value="2"/>
</dbReference>
<keyword evidence="6 8" id="KW-0342">GTP-binding</keyword>
<evidence type="ECO:0000256" key="6">
    <source>
        <dbReference type="ARBA" id="ARBA00023134"/>
    </source>
</evidence>
<sequence>MAKKIKLSDAAKDINVPAQELIDFFTEKGDNKKKTGSSLTEEEMNSVLEHYMKNRYSVDSLNDYFNSKNDPRPVKEEAPKAEKKPAAKKSEPKSEEKKAAAPAEKKEKAAHKKEEKPAKAAAPEKKEEPKPKQEAPAKKAEHVKAAEPEKKQETAPVKEAPKAEAKPEPKAEPVKAAEPEKKQETAPVKEAPKAETKPEAKTPAPTPEKKSDKKKDKKKTEPAKAQDRGERTKFNATFSSETAQTSTQRRTVDTRGSYVDLDKYNERYDQMAASNKHKNDNYSSKKQKINQKSAQRTRQQFSKKESEAEKLKRLELERARKQQLKVLIPDSITVGELATRLKATATEVIKQLMKLGVMASINQEIDFDTAAIVADEMGAKVEKEVIVTIEERLIDDTDDDDTNLQPRCPVVVVMGHVDHGKTSILDRIRNAHVAAGEAGGITQHIGAYQVNVNGQDITFLDTPGHEAFTSMRARGANITDIAILVVAADDGIMPQTVESINHAKAAGVSIIVAINKMDKEGANPDRIKEELTKYDLVCEDWGGDVICVPVSAKTGEGIDELLENVLLVAEVKELKANPDRLAKGTVIEARLDKGRGPIATLLVQNGTLRQGDIIIAGTAVGRVRVMTNHKGRTVKAAGPSVPVEITGLAEVPSAGDIFNAVEDERLARELVEQRKHEQKQEQFNAYRKVTLDNLFSQIAEGEIKELPIVVKADVQGSVEAVKQSLEKLSNNEVRVRVIHGAVGAVKESDVMLASASNAIIVGFNVRPDPVAAENAARDGVDIRLYRIIYDAIEEISTAMKGMLAPKYRDVEQGRVEVRQVYKISNVGMVAGSYVLSGKVTRGSKVRVVRDGIIIADDEIAGLKRFKDDAKEVAEGYECGISLEKFSDVKEGDIFETYIVEEYRED</sequence>
<dbReference type="Pfam" id="PF22042">
    <property type="entry name" value="EF-G_D2"/>
    <property type="match status" value="1"/>
</dbReference>
<dbReference type="FunFam" id="3.40.50.300:FF:000019">
    <property type="entry name" value="Translation initiation factor IF-2"/>
    <property type="match status" value="1"/>
</dbReference>
<comment type="subcellular location">
    <subcellularLocation>
        <location evidence="8">Cytoplasm</location>
    </subcellularLocation>
</comment>
<feature type="region of interest" description="G-domain" evidence="8">
    <location>
        <begin position="409"/>
        <end position="557"/>
    </location>
</feature>
<dbReference type="Pfam" id="PF00009">
    <property type="entry name" value="GTP_EFTU"/>
    <property type="match status" value="1"/>
</dbReference>
<dbReference type="GO" id="GO:0005525">
    <property type="term" value="F:GTP binding"/>
    <property type="evidence" value="ECO:0007669"/>
    <property type="project" value="UniProtKB-KW"/>
</dbReference>
<proteinExistence type="inferred from homology"/>
<dbReference type="PANTHER" id="PTHR43381:SF5">
    <property type="entry name" value="TR-TYPE G DOMAIN-CONTAINING PROTEIN"/>
    <property type="match status" value="1"/>
</dbReference>
<dbReference type="GO" id="GO:0005829">
    <property type="term" value="C:cytosol"/>
    <property type="evidence" value="ECO:0007669"/>
    <property type="project" value="TreeGrafter"/>
</dbReference>
<dbReference type="CDD" id="cd03702">
    <property type="entry name" value="IF2_mtIF2_II"/>
    <property type="match status" value="1"/>
</dbReference>
<feature type="domain" description="Tr-type G" evidence="11">
    <location>
        <begin position="406"/>
        <end position="575"/>
    </location>
</feature>
<dbReference type="AlphaFoldDB" id="A0A1K1NSI6"/>
<comment type="similarity">
    <text evidence="1 8 9">Belongs to the TRAFAC class translation factor GTPase superfamily. Classic translation factor GTPase family. IF-2 subfamily.</text>
</comment>
<evidence type="ECO:0000256" key="9">
    <source>
        <dbReference type="RuleBase" id="RU000644"/>
    </source>
</evidence>
<feature type="binding site" evidence="8">
    <location>
        <begin position="515"/>
        <end position="518"/>
    </location>
    <ligand>
        <name>GTP</name>
        <dbReference type="ChEBI" id="CHEBI:37565"/>
    </ligand>
</feature>
<evidence type="ECO:0000313" key="12">
    <source>
        <dbReference type="EMBL" id="SFW38260.1"/>
    </source>
</evidence>
<evidence type="ECO:0000256" key="5">
    <source>
        <dbReference type="ARBA" id="ARBA00022917"/>
    </source>
</evidence>
<dbReference type="FunFam" id="3.40.50.10050:FF:000001">
    <property type="entry name" value="Translation initiation factor IF-2"/>
    <property type="match status" value="1"/>
</dbReference>
<keyword evidence="3 8" id="KW-0396">Initiation factor</keyword>
<evidence type="ECO:0000313" key="13">
    <source>
        <dbReference type="Proteomes" id="UP000183461"/>
    </source>
</evidence>
<dbReference type="HAMAP" id="MF_00100_B">
    <property type="entry name" value="IF_2_B"/>
    <property type="match status" value="1"/>
</dbReference>
<gene>
    <name evidence="8" type="primary">infB</name>
    <name evidence="12" type="ORF">SAMN02910280_2228</name>
</gene>
<dbReference type="PANTHER" id="PTHR43381">
    <property type="entry name" value="TRANSLATION INITIATION FACTOR IF-2-RELATED"/>
    <property type="match status" value="1"/>
</dbReference>
<evidence type="ECO:0000259" key="11">
    <source>
        <dbReference type="PROSITE" id="PS51722"/>
    </source>
</evidence>
<feature type="binding site" evidence="8">
    <location>
        <begin position="461"/>
        <end position="465"/>
    </location>
    <ligand>
        <name>GTP</name>
        <dbReference type="ChEBI" id="CHEBI:37565"/>
    </ligand>
</feature>
<dbReference type="CDD" id="cd03692">
    <property type="entry name" value="mtIF2_IVc"/>
    <property type="match status" value="1"/>
</dbReference>
<dbReference type="Pfam" id="PF04760">
    <property type="entry name" value="IF2_N"/>
    <property type="match status" value="1"/>
</dbReference>
<keyword evidence="5 8" id="KW-0648">Protein biosynthesis</keyword>